<organism evidence="3 4">
    <name type="scientific">Parafilimonas terrae</name>
    <dbReference type="NCBI Taxonomy" id="1465490"/>
    <lineage>
        <taxon>Bacteria</taxon>
        <taxon>Pseudomonadati</taxon>
        <taxon>Bacteroidota</taxon>
        <taxon>Chitinophagia</taxon>
        <taxon>Chitinophagales</taxon>
        <taxon>Chitinophagaceae</taxon>
        <taxon>Parafilimonas</taxon>
    </lineage>
</organism>
<evidence type="ECO:0000313" key="3">
    <source>
        <dbReference type="EMBL" id="SFP93146.1"/>
    </source>
</evidence>
<keyword evidence="1" id="KW-0812">Transmembrane</keyword>
<feature type="transmembrane region" description="Helical" evidence="1">
    <location>
        <begin position="408"/>
        <end position="428"/>
    </location>
</feature>
<feature type="domain" description="Novel STAND NTPase 1" evidence="2">
    <location>
        <begin position="5"/>
        <end position="391"/>
    </location>
</feature>
<dbReference type="Pfam" id="PF20703">
    <property type="entry name" value="nSTAND1"/>
    <property type="match status" value="1"/>
</dbReference>
<dbReference type="OrthoDB" id="1090410at2"/>
<dbReference type="InterPro" id="IPR027417">
    <property type="entry name" value="P-loop_NTPase"/>
</dbReference>
<evidence type="ECO:0000259" key="2">
    <source>
        <dbReference type="Pfam" id="PF20703"/>
    </source>
</evidence>
<dbReference type="Gene3D" id="3.40.50.300">
    <property type="entry name" value="P-loop containing nucleotide triphosphate hydrolases"/>
    <property type="match status" value="1"/>
</dbReference>
<protein>
    <recommendedName>
        <fullName evidence="2">Novel STAND NTPase 1 domain-containing protein</fullName>
    </recommendedName>
</protein>
<name>A0A1I5UES8_9BACT</name>
<keyword evidence="1" id="KW-0472">Membrane</keyword>
<evidence type="ECO:0000313" key="4">
    <source>
        <dbReference type="Proteomes" id="UP000199031"/>
    </source>
</evidence>
<keyword evidence="1" id="KW-1133">Transmembrane helix</keyword>
<dbReference type="STRING" id="1465490.SAMN05444277_103213"/>
<dbReference type="Proteomes" id="UP000199031">
    <property type="component" value="Unassembled WGS sequence"/>
</dbReference>
<proteinExistence type="predicted"/>
<reference evidence="3 4" key="1">
    <citation type="submission" date="2016-10" db="EMBL/GenBank/DDBJ databases">
        <authorList>
            <person name="de Groot N.N."/>
        </authorList>
    </citation>
    <scope>NUCLEOTIDE SEQUENCE [LARGE SCALE GENOMIC DNA]</scope>
    <source>
        <strain evidence="3 4">DSM 28286</strain>
    </source>
</reference>
<gene>
    <name evidence="3" type="ORF">SAMN05444277_103213</name>
</gene>
<sequence>MEQRPYRGMHTFTEEQKNLFFGRSKPVNEIFSLLKNNMLTVIFGTSGIGKSSLINAGLIPKLRENFYLPILLRIPFSDANINPLTYTRNVIEAEVKKYIYKDFTYPANTTLWQFFREANYTGGAVIPVLILDQFEEYFKFGKNNKNKADEFAKEISGLIENRMPDELKNADNYKTLTASDAQNNCRVIISLREDFLAPLEDLSKLIPSLNKIRYRIVQLRGKEAFDAVYQPAKHLIDEATAVHLLRKIIPKKIKAETGNANDDANEINWEQKDFEPYILSLFCYQANEKRIAAKQATISKELIDNTKVETILNDYYNSTIKKYRHWYKKNIGDLLEKNLVSEEGYRLLKPVNSKEFKNVPERVITGLVNDRIIQIVNRNDINNIEISHDLLANVIHTKKIDKKEDRKLINILGIGALIFVIILAFAIYSHNQLKSELDKVKNVAVNDSIQKIELKTDNDSLVNRYQKTIQAINKEYRGTVYFQVGSAYKSKALTACMDALRSSRFVVPAAETIKGKSFKNMVKYFHAEDEEMAKEVLAICNSYYPQDSLILQRILLKNNNVSAGTIEIWINK</sequence>
<keyword evidence="4" id="KW-1185">Reference proteome</keyword>
<dbReference type="SUPFAM" id="SSF52540">
    <property type="entry name" value="P-loop containing nucleoside triphosphate hydrolases"/>
    <property type="match status" value="1"/>
</dbReference>
<dbReference type="AlphaFoldDB" id="A0A1I5UES8"/>
<evidence type="ECO:0000256" key="1">
    <source>
        <dbReference type="SAM" id="Phobius"/>
    </source>
</evidence>
<dbReference type="InterPro" id="IPR049052">
    <property type="entry name" value="nSTAND1"/>
</dbReference>
<dbReference type="RefSeq" id="WP_090656837.1">
    <property type="nucleotide sequence ID" value="NZ_FOXQ01000003.1"/>
</dbReference>
<dbReference type="EMBL" id="FOXQ01000003">
    <property type="protein sequence ID" value="SFP93146.1"/>
    <property type="molecule type" value="Genomic_DNA"/>
</dbReference>
<accession>A0A1I5UES8</accession>